<evidence type="ECO:0000256" key="4">
    <source>
        <dbReference type="ARBA" id="ARBA00022490"/>
    </source>
</evidence>
<dbReference type="InterPro" id="IPR015422">
    <property type="entry name" value="PyrdxlP-dep_Trfase_small"/>
</dbReference>
<comment type="cofactor">
    <cofactor evidence="1 11">
        <name>pyridoxal 5'-phosphate</name>
        <dbReference type="ChEBI" id="CHEBI:597326"/>
    </cofactor>
</comment>
<sequence>MLGVSIVKESKKALKFKLRGDIMSRSEEIIELTNHYGASNYVPLPIVISEAEGVWVKDPEGNKYMDMLSAYSAVNQGHRHPKIIQALKDQADKVTLVSRAFHSDNLGEWYEKICKLSGKEKALPMNTGAEAVETALKAARRWAYDVKNIEPNKAEIIAFNGNFHGRTMAPVSLSSEAEYQRGYGPLLDGFRKVDFGDIEAIKAAVNENTAAILIEPIQGEAGINVPPEGYLKAIRELCDEYNILFIADEIQAGLGRSGKLFATDWDNVKPDVYILGKALGGGVLPISVVLADEEVLGVFTPGSHGSTFGGNPLACAVSNAALDVIVDEDLPGRSLELGEYFKSELQKINHPSIKEVRGKGLFIGIELTENARPYCEALKEKGLLCKETHDTVIRFAPPLIISKEELDFALEKVRSVFE</sequence>
<dbReference type="InterPro" id="IPR010164">
    <property type="entry name" value="Orn_aminotrans"/>
</dbReference>
<dbReference type="EC" id="2.6.1.13" evidence="3 11"/>
<dbReference type="PIRSF" id="PIRSF000521">
    <property type="entry name" value="Transaminase_4ab_Lys_Orn"/>
    <property type="match status" value="1"/>
</dbReference>
<dbReference type="Proteomes" id="UP000255277">
    <property type="component" value="Unassembled WGS sequence"/>
</dbReference>
<dbReference type="NCBIfam" id="NF002325">
    <property type="entry name" value="PRK01278.1"/>
    <property type="match status" value="1"/>
</dbReference>
<dbReference type="GO" id="GO:0004587">
    <property type="term" value="F:ornithine aminotransferase activity"/>
    <property type="evidence" value="ECO:0007669"/>
    <property type="project" value="UniProtKB-UniRule"/>
</dbReference>
<dbReference type="AlphaFoldDB" id="A0A380FDI0"/>
<dbReference type="CDD" id="cd00610">
    <property type="entry name" value="OAT_like"/>
    <property type="match status" value="1"/>
</dbReference>
<dbReference type="GO" id="GO:0005737">
    <property type="term" value="C:cytoplasm"/>
    <property type="evidence" value="ECO:0007669"/>
    <property type="project" value="UniProtKB-SubCell"/>
</dbReference>
<comment type="catalytic activity">
    <reaction evidence="11">
        <text>a 2-oxocarboxylate + L-ornithine = L-glutamate 5-semialdehyde + an L-alpha-amino acid</text>
        <dbReference type="Rhea" id="RHEA:13877"/>
        <dbReference type="ChEBI" id="CHEBI:35179"/>
        <dbReference type="ChEBI" id="CHEBI:46911"/>
        <dbReference type="ChEBI" id="CHEBI:58066"/>
        <dbReference type="ChEBI" id="CHEBI:59869"/>
        <dbReference type="EC" id="2.6.1.13"/>
    </reaction>
</comment>
<feature type="modified residue" description="N6-(pyridoxal phosphate)lysine" evidence="11">
    <location>
        <position position="277"/>
    </location>
</feature>
<evidence type="ECO:0000256" key="5">
    <source>
        <dbReference type="ARBA" id="ARBA00022576"/>
    </source>
</evidence>
<dbReference type="SUPFAM" id="SSF53383">
    <property type="entry name" value="PLP-dependent transferases"/>
    <property type="match status" value="1"/>
</dbReference>
<dbReference type="PANTHER" id="PTHR11986:SF18">
    <property type="entry name" value="ORNITHINE AMINOTRANSFERASE, MITOCHONDRIAL"/>
    <property type="match status" value="1"/>
</dbReference>
<dbReference type="PANTHER" id="PTHR11986">
    <property type="entry name" value="AMINOTRANSFERASE CLASS III"/>
    <property type="match status" value="1"/>
</dbReference>
<keyword evidence="7 11" id="KW-0641">Proline biosynthesis</keyword>
<keyword evidence="5 11" id="KW-0032">Aminotransferase</keyword>
<proteinExistence type="inferred from homology"/>
<dbReference type="InterPro" id="IPR034757">
    <property type="entry name" value="Ornith_aminotrans_bact"/>
</dbReference>
<dbReference type="NCBIfam" id="TIGR01885">
    <property type="entry name" value="Orn_aminotrans"/>
    <property type="match status" value="1"/>
</dbReference>
<dbReference type="Gene3D" id="3.40.640.10">
    <property type="entry name" value="Type I PLP-dependent aspartate aminotransferase-like (Major domain)"/>
    <property type="match status" value="1"/>
</dbReference>
<evidence type="ECO:0000256" key="9">
    <source>
        <dbReference type="ARBA" id="ARBA00022898"/>
    </source>
</evidence>
<keyword evidence="6 11" id="KW-0028">Amino-acid biosynthesis</keyword>
<accession>A0A380FDI0</accession>
<evidence type="ECO:0000256" key="10">
    <source>
        <dbReference type="ARBA" id="ARBA00030587"/>
    </source>
</evidence>
<reference evidence="12 13" key="1">
    <citation type="submission" date="2018-06" db="EMBL/GenBank/DDBJ databases">
        <authorList>
            <consortium name="Pathogen Informatics"/>
            <person name="Doyle S."/>
        </authorList>
    </citation>
    <scope>NUCLEOTIDE SEQUENCE [LARGE SCALE GENOMIC DNA]</scope>
    <source>
        <strain evidence="12 13">NCTC12195</strain>
    </source>
</reference>
<evidence type="ECO:0000256" key="6">
    <source>
        <dbReference type="ARBA" id="ARBA00022605"/>
    </source>
</evidence>
<evidence type="ECO:0000256" key="8">
    <source>
        <dbReference type="ARBA" id="ARBA00022679"/>
    </source>
</evidence>
<name>A0A380FDI0_STAGA</name>
<evidence type="ECO:0000256" key="3">
    <source>
        <dbReference type="ARBA" id="ARBA00012924"/>
    </source>
</evidence>
<dbReference type="PROSITE" id="PS00600">
    <property type="entry name" value="AA_TRANSFER_CLASS_3"/>
    <property type="match status" value="1"/>
</dbReference>
<dbReference type="UniPathway" id="UPA00098">
    <property type="reaction ID" value="UER00358"/>
</dbReference>
<evidence type="ECO:0000256" key="7">
    <source>
        <dbReference type="ARBA" id="ARBA00022650"/>
    </source>
</evidence>
<dbReference type="InterPro" id="IPR049704">
    <property type="entry name" value="Aminotrans_3_PPA_site"/>
</dbReference>
<evidence type="ECO:0000256" key="2">
    <source>
        <dbReference type="ARBA" id="ARBA00004998"/>
    </source>
</evidence>
<dbReference type="GO" id="GO:0030170">
    <property type="term" value="F:pyridoxal phosphate binding"/>
    <property type="evidence" value="ECO:0007669"/>
    <property type="project" value="UniProtKB-UniRule"/>
</dbReference>
<dbReference type="HAMAP" id="MF_01689">
    <property type="entry name" value="Ornith_aminotrans_3"/>
    <property type="match status" value="1"/>
</dbReference>
<dbReference type="GO" id="GO:0042802">
    <property type="term" value="F:identical protein binding"/>
    <property type="evidence" value="ECO:0007669"/>
    <property type="project" value="TreeGrafter"/>
</dbReference>
<evidence type="ECO:0000256" key="11">
    <source>
        <dbReference type="HAMAP-Rule" id="MF_01689"/>
    </source>
</evidence>
<keyword evidence="8 11" id="KW-0808">Transferase</keyword>
<dbReference type="InterPro" id="IPR050103">
    <property type="entry name" value="Class-III_PLP-dep_AT"/>
</dbReference>
<keyword evidence="4 11" id="KW-0963">Cytoplasm</keyword>
<comment type="subcellular location">
    <subcellularLocation>
        <location evidence="11">Cytoplasm</location>
    </subcellularLocation>
</comment>
<comment type="function">
    <text evidence="11">Catalyzes the interconversion of ornithine to glutamate semialdehyde.</text>
</comment>
<dbReference type="InterPro" id="IPR005814">
    <property type="entry name" value="Aminotrans_3"/>
</dbReference>
<comment type="similarity">
    <text evidence="11">Belongs to the class-III pyridoxal-phosphate-dependent aminotransferase family. OAT subfamily.</text>
</comment>
<dbReference type="FunFam" id="3.40.640.10:FF:000011">
    <property type="entry name" value="Ornithine aminotransferase"/>
    <property type="match status" value="1"/>
</dbReference>
<protein>
    <recommendedName>
        <fullName evidence="3 11">Ornithine aminotransferase</fullName>
        <shortName evidence="11">OAT</shortName>
        <ecNumber evidence="3 11">2.6.1.13</ecNumber>
    </recommendedName>
    <alternativeName>
        <fullName evidence="10 11">Ornithine--oxo-acid aminotransferase</fullName>
    </alternativeName>
</protein>
<comment type="pathway">
    <text evidence="2 11">Amino-acid biosynthesis; L-proline biosynthesis; L-glutamate 5-semialdehyde from L-ornithine: step 1/1.</text>
</comment>
<dbReference type="GO" id="GO:0055129">
    <property type="term" value="P:L-proline biosynthetic process"/>
    <property type="evidence" value="ECO:0007669"/>
    <property type="project" value="UniProtKB-UniRule"/>
</dbReference>
<dbReference type="InterPro" id="IPR015424">
    <property type="entry name" value="PyrdxlP-dep_Trfase"/>
</dbReference>
<gene>
    <name evidence="11 12" type="primary">rocD</name>
    <name evidence="12" type="ORF">NCTC12195_01724</name>
</gene>
<dbReference type="NCBIfam" id="NF003145">
    <property type="entry name" value="PRK04073.1"/>
    <property type="match status" value="1"/>
</dbReference>
<dbReference type="EMBL" id="UHDK01000001">
    <property type="protein sequence ID" value="SUM32282.1"/>
    <property type="molecule type" value="Genomic_DNA"/>
</dbReference>
<keyword evidence="9 11" id="KW-0663">Pyridoxal phosphate</keyword>
<dbReference type="STRING" id="1293.SH09_11465"/>
<evidence type="ECO:0000313" key="12">
    <source>
        <dbReference type="EMBL" id="SUM32282.1"/>
    </source>
</evidence>
<dbReference type="InterPro" id="IPR015421">
    <property type="entry name" value="PyrdxlP-dep_Trfase_major"/>
</dbReference>
<evidence type="ECO:0000256" key="1">
    <source>
        <dbReference type="ARBA" id="ARBA00001933"/>
    </source>
</evidence>
<dbReference type="Gene3D" id="3.90.1150.10">
    <property type="entry name" value="Aspartate Aminotransferase, domain 1"/>
    <property type="match status" value="1"/>
</dbReference>
<evidence type="ECO:0000313" key="13">
    <source>
        <dbReference type="Proteomes" id="UP000255277"/>
    </source>
</evidence>
<dbReference type="Pfam" id="PF00202">
    <property type="entry name" value="Aminotran_3"/>
    <property type="match status" value="1"/>
</dbReference>
<organism evidence="12 13">
    <name type="scientific">Staphylococcus gallinarum</name>
    <dbReference type="NCBI Taxonomy" id="1293"/>
    <lineage>
        <taxon>Bacteria</taxon>
        <taxon>Bacillati</taxon>
        <taxon>Bacillota</taxon>
        <taxon>Bacilli</taxon>
        <taxon>Bacillales</taxon>
        <taxon>Staphylococcaceae</taxon>
        <taxon>Staphylococcus</taxon>
    </lineage>
</organism>